<dbReference type="Proteomes" id="UP000248961">
    <property type="component" value="Unassembled WGS sequence"/>
</dbReference>
<evidence type="ECO:0000256" key="1">
    <source>
        <dbReference type="ARBA" id="ARBA00005986"/>
    </source>
</evidence>
<protein>
    <recommendedName>
        <fullName evidence="2">EthD domain-containing protein</fullName>
    </recommendedName>
</protein>
<proteinExistence type="inferred from homology"/>
<dbReference type="STRING" id="1450537.A0A395HVJ1"/>
<dbReference type="VEuPathDB" id="FungiDB:BO97DRAFT_407118"/>
<dbReference type="Pfam" id="PF07110">
    <property type="entry name" value="EthD"/>
    <property type="match status" value="1"/>
</dbReference>
<feature type="domain" description="EthD" evidence="2">
    <location>
        <begin position="12"/>
        <end position="119"/>
    </location>
</feature>
<evidence type="ECO:0000313" key="4">
    <source>
        <dbReference type="Proteomes" id="UP000248961"/>
    </source>
</evidence>
<dbReference type="RefSeq" id="XP_025549388.1">
    <property type="nucleotide sequence ID" value="XM_025695579.1"/>
</dbReference>
<keyword evidence="4" id="KW-1185">Reference proteome</keyword>
<dbReference type="GeneID" id="37199868"/>
<dbReference type="AlphaFoldDB" id="A0A395HVJ1"/>
<dbReference type="EMBL" id="KZ824297">
    <property type="protein sequence ID" value="RAL10234.1"/>
    <property type="molecule type" value="Genomic_DNA"/>
</dbReference>
<dbReference type="SUPFAM" id="SSF54909">
    <property type="entry name" value="Dimeric alpha+beta barrel"/>
    <property type="match status" value="1"/>
</dbReference>
<name>A0A395HVJ1_ASPHC</name>
<evidence type="ECO:0000313" key="3">
    <source>
        <dbReference type="EMBL" id="RAL10234.1"/>
    </source>
</evidence>
<organism evidence="3 4">
    <name type="scientific">Aspergillus homomorphus (strain CBS 101889)</name>
    <dbReference type="NCBI Taxonomy" id="1450537"/>
    <lineage>
        <taxon>Eukaryota</taxon>
        <taxon>Fungi</taxon>
        <taxon>Dikarya</taxon>
        <taxon>Ascomycota</taxon>
        <taxon>Pezizomycotina</taxon>
        <taxon>Eurotiomycetes</taxon>
        <taxon>Eurotiomycetidae</taxon>
        <taxon>Eurotiales</taxon>
        <taxon>Aspergillaceae</taxon>
        <taxon>Aspergillus</taxon>
        <taxon>Aspergillus subgen. Circumdati</taxon>
    </lineage>
</organism>
<dbReference type="GO" id="GO:0016491">
    <property type="term" value="F:oxidoreductase activity"/>
    <property type="evidence" value="ECO:0007669"/>
    <property type="project" value="InterPro"/>
</dbReference>
<sequence length="134" mass="15650">MPLTLIVFLQRKSGTTPEFFKDYYENQHIPLAKEIARSSFPTHHRRHYLVRHPRNPTSTDPSNANYVPNVFAGEAEDFTWDVYVEMIFEDMQHLQAFRAALDAQRQRLADDEKNFMDRSKVYLAEIEGPFGTGL</sequence>
<accession>A0A395HVJ1</accession>
<dbReference type="Gene3D" id="3.30.70.100">
    <property type="match status" value="1"/>
</dbReference>
<dbReference type="InterPro" id="IPR011008">
    <property type="entry name" value="Dimeric_a/b-barrel"/>
</dbReference>
<reference evidence="3 4" key="1">
    <citation type="submission" date="2018-02" db="EMBL/GenBank/DDBJ databases">
        <title>The genomes of Aspergillus section Nigri reveals drivers in fungal speciation.</title>
        <authorList>
            <consortium name="DOE Joint Genome Institute"/>
            <person name="Vesth T.C."/>
            <person name="Nybo J."/>
            <person name="Theobald S."/>
            <person name="Brandl J."/>
            <person name="Frisvad J.C."/>
            <person name="Nielsen K.F."/>
            <person name="Lyhne E.K."/>
            <person name="Kogle M.E."/>
            <person name="Kuo A."/>
            <person name="Riley R."/>
            <person name="Clum A."/>
            <person name="Nolan M."/>
            <person name="Lipzen A."/>
            <person name="Salamov A."/>
            <person name="Henrissat B."/>
            <person name="Wiebenga A."/>
            <person name="De vries R.P."/>
            <person name="Grigoriev I.V."/>
            <person name="Mortensen U.H."/>
            <person name="Andersen M.R."/>
            <person name="Baker S.E."/>
        </authorList>
    </citation>
    <scope>NUCLEOTIDE SEQUENCE [LARGE SCALE GENOMIC DNA]</scope>
    <source>
        <strain evidence="3 4">CBS 101889</strain>
    </source>
</reference>
<dbReference type="InterPro" id="IPR009799">
    <property type="entry name" value="EthD_dom"/>
</dbReference>
<evidence type="ECO:0000259" key="2">
    <source>
        <dbReference type="Pfam" id="PF07110"/>
    </source>
</evidence>
<dbReference type="OrthoDB" id="2519291at2759"/>
<gene>
    <name evidence="3" type="ORF">BO97DRAFT_407118</name>
</gene>
<comment type="similarity">
    <text evidence="1">Belongs to the tpcK family.</text>
</comment>